<dbReference type="GO" id="GO:0019290">
    <property type="term" value="P:siderophore biosynthetic process"/>
    <property type="evidence" value="ECO:0007669"/>
    <property type="project" value="InterPro"/>
</dbReference>
<gene>
    <name evidence="6" type="ORF">AWC08_19555</name>
</gene>
<organism evidence="6 7">
    <name type="scientific">Mycobacterium gordonae</name>
    <dbReference type="NCBI Taxonomy" id="1778"/>
    <lineage>
        <taxon>Bacteria</taxon>
        <taxon>Bacillati</taxon>
        <taxon>Actinomycetota</taxon>
        <taxon>Actinomycetes</taxon>
        <taxon>Mycobacteriales</taxon>
        <taxon>Mycobacteriaceae</taxon>
        <taxon>Mycobacterium</taxon>
    </lineage>
</organism>
<dbReference type="Proteomes" id="UP000193928">
    <property type="component" value="Unassembled WGS sequence"/>
</dbReference>
<dbReference type="UniPathway" id="UPA00011"/>
<proteinExistence type="predicted"/>
<comment type="pathway">
    <text evidence="2">Siderophore biosynthesis; mycobactin biosynthesis.</text>
</comment>
<evidence type="ECO:0000256" key="4">
    <source>
        <dbReference type="ARBA" id="ARBA00031122"/>
    </source>
</evidence>
<dbReference type="Pfam" id="PF13523">
    <property type="entry name" value="Acetyltransf_8"/>
    <property type="match status" value="1"/>
</dbReference>
<evidence type="ECO:0000256" key="1">
    <source>
        <dbReference type="ARBA" id="ARBA00003818"/>
    </source>
</evidence>
<dbReference type="InterPro" id="IPR019432">
    <property type="entry name" value="Acyltransferase_MbtK/IucB-like"/>
</dbReference>
<dbReference type="SMART" id="SM01006">
    <property type="entry name" value="AlcB"/>
    <property type="match status" value="1"/>
</dbReference>
<keyword evidence="7" id="KW-1185">Reference proteome</keyword>
<dbReference type="Gene3D" id="3.40.630.30">
    <property type="match status" value="1"/>
</dbReference>
<comment type="function">
    <text evidence="1">Acyltransferase required for the direct transfer of medium- to long-chain fatty acyl moieties from a carrier protein (MbtL) on to the epsilon-amino group of lysine residue in the mycobactin core.</text>
</comment>
<feature type="domain" description="Acyltransferase MbtK/IucB-like conserved" evidence="5">
    <location>
        <begin position="35"/>
        <end position="82"/>
    </location>
</feature>
<reference evidence="6 7" key="1">
    <citation type="submission" date="2016-01" db="EMBL/GenBank/DDBJ databases">
        <title>The new phylogeny of the genus Mycobacterium.</title>
        <authorList>
            <person name="Tarcisio F."/>
            <person name="Conor M."/>
            <person name="Antonella G."/>
            <person name="Elisabetta G."/>
            <person name="Giulia F.S."/>
            <person name="Sara T."/>
            <person name="Anna F."/>
            <person name="Clotilde B."/>
            <person name="Roberto B."/>
            <person name="Veronica D.S."/>
            <person name="Fabio R."/>
            <person name="Monica P."/>
            <person name="Olivier J."/>
            <person name="Enrico T."/>
            <person name="Nicola S."/>
        </authorList>
    </citation>
    <scope>NUCLEOTIDE SEQUENCE [LARGE SCALE GENOMIC DNA]</scope>
    <source>
        <strain evidence="6 7">DSM 44160</strain>
    </source>
</reference>
<dbReference type="PANTHER" id="PTHR31438:SF1">
    <property type="entry name" value="LYSINE N-ACYLTRANSFERASE C17G9.06C-RELATED"/>
    <property type="match status" value="1"/>
</dbReference>
<evidence type="ECO:0000256" key="2">
    <source>
        <dbReference type="ARBA" id="ARBA00005102"/>
    </source>
</evidence>
<dbReference type="RefSeq" id="WP_069433462.1">
    <property type="nucleotide sequence ID" value="NZ_JACKSU010000134.1"/>
</dbReference>
<dbReference type="SUPFAM" id="SSF55729">
    <property type="entry name" value="Acyl-CoA N-acyltransferases (Nat)"/>
    <property type="match status" value="1"/>
</dbReference>
<evidence type="ECO:0000313" key="6">
    <source>
        <dbReference type="EMBL" id="ORV92558.1"/>
    </source>
</evidence>
<evidence type="ECO:0000256" key="3">
    <source>
        <dbReference type="ARBA" id="ARBA00020586"/>
    </source>
</evidence>
<dbReference type="GO" id="GO:0016410">
    <property type="term" value="F:N-acyltransferase activity"/>
    <property type="evidence" value="ECO:0007669"/>
    <property type="project" value="TreeGrafter"/>
</dbReference>
<accession>A0A1X1X1E8</accession>
<dbReference type="EMBL" id="LQOY01000049">
    <property type="protein sequence ID" value="ORV92558.1"/>
    <property type="molecule type" value="Genomic_DNA"/>
</dbReference>
<evidence type="ECO:0000259" key="5">
    <source>
        <dbReference type="SMART" id="SM01006"/>
    </source>
</evidence>
<dbReference type="AlphaFoldDB" id="A0A1X1X1E8"/>
<protein>
    <recommendedName>
        <fullName evidence="3">Lysine N-acyltransferase MbtK</fullName>
    </recommendedName>
    <alternativeName>
        <fullName evidence="4">Mycobactin synthase protein K</fullName>
    </alternativeName>
</protein>
<evidence type="ECO:0000313" key="7">
    <source>
        <dbReference type="Proteomes" id="UP000193928"/>
    </source>
</evidence>
<dbReference type="PANTHER" id="PTHR31438">
    <property type="entry name" value="LYSINE N-ACYLTRANSFERASE C17G9.06C-RELATED"/>
    <property type="match status" value="1"/>
</dbReference>
<dbReference type="InterPro" id="IPR016181">
    <property type="entry name" value="Acyl_CoA_acyltransferase"/>
</dbReference>
<comment type="caution">
    <text evidence="6">The sequence shown here is derived from an EMBL/GenBank/DDBJ whole genome shotgun (WGS) entry which is preliminary data.</text>
</comment>
<sequence>MNAELLPRELADLSDEIRRVPPPPTPEVPSPYACRLADPDADAELIAEWMHRPHILRNWDQAWPASKWRECLRAQLAGSYSRPFIGSIDGQDHGYVELYRAAKDLVSTQYECDPSDLGVRLAMADLKVLSQGMVLLLLPHFVASVFNAEPQCRRIMFDPHHRNVPLREFCEKGGCVFLGEHDSLNQRRALYVLPRTLDDIPRMREDQ</sequence>
<name>A0A1X1X1E8_MYCGO</name>